<keyword evidence="6" id="KW-1185">Reference proteome</keyword>
<dbReference type="RefSeq" id="WP_147027172.1">
    <property type="nucleotide sequence ID" value="NZ_BJZU01000073.1"/>
</dbReference>
<reference evidence="3 5" key="3">
    <citation type="submission" date="2019-07" db="EMBL/GenBank/DDBJ databases">
        <title>Whole genome shotgun sequence of Methylobacterium oxalidis NBRC 107715.</title>
        <authorList>
            <person name="Hosoyama A."/>
            <person name="Uohara A."/>
            <person name="Ohji S."/>
            <person name="Ichikawa N."/>
        </authorList>
    </citation>
    <scope>NUCLEOTIDE SEQUENCE [LARGE SCALE GENOMIC DNA]</scope>
    <source>
        <strain evidence="3 5">NBRC 107715</strain>
    </source>
</reference>
<accession>A0A512J6P2</accession>
<evidence type="ECO:0000259" key="2">
    <source>
        <dbReference type="Pfam" id="PF10099"/>
    </source>
</evidence>
<organism evidence="3 5">
    <name type="scientific">Methylobacterium oxalidis</name>
    <dbReference type="NCBI Taxonomy" id="944322"/>
    <lineage>
        <taxon>Bacteria</taxon>
        <taxon>Pseudomonadati</taxon>
        <taxon>Pseudomonadota</taxon>
        <taxon>Alphaproteobacteria</taxon>
        <taxon>Hyphomicrobiales</taxon>
        <taxon>Methylobacteriaceae</taxon>
        <taxon>Methylobacterium</taxon>
    </lineage>
</organism>
<dbReference type="Proteomes" id="UP001156856">
    <property type="component" value="Unassembled WGS sequence"/>
</dbReference>
<name>A0A512J6P2_9HYPH</name>
<dbReference type="Pfam" id="PF10099">
    <property type="entry name" value="RskA_C"/>
    <property type="match status" value="1"/>
</dbReference>
<feature type="domain" description="Anti-sigma K factor RskA C-terminal" evidence="2">
    <location>
        <begin position="115"/>
        <end position="235"/>
    </location>
</feature>
<dbReference type="AlphaFoldDB" id="A0A512J6P2"/>
<dbReference type="GO" id="GO:0005886">
    <property type="term" value="C:plasma membrane"/>
    <property type="evidence" value="ECO:0007669"/>
    <property type="project" value="InterPro"/>
</dbReference>
<comment type="caution">
    <text evidence="3">The sequence shown here is derived from an EMBL/GenBank/DDBJ whole genome shotgun (WGS) entry which is preliminary data.</text>
</comment>
<dbReference type="Proteomes" id="UP000321960">
    <property type="component" value="Unassembled WGS sequence"/>
</dbReference>
<proteinExistence type="predicted"/>
<reference evidence="6" key="2">
    <citation type="journal article" date="2019" name="Int. J. Syst. Evol. Microbiol.">
        <title>The Global Catalogue of Microorganisms (GCM) 10K type strain sequencing project: providing services to taxonomists for standard genome sequencing and annotation.</title>
        <authorList>
            <consortium name="The Broad Institute Genomics Platform"/>
            <consortium name="The Broad Institute Genome Sequencing Center for Infectious Disease"/>
            <person name="Wu L."/>
            <person name="Ma J."/>
        </authorList>
    </citation>
    <scope>NUCLEOTIDE SEQUENCE [LARGE SCALE GENOMIC DNA]</scope>
    <source>
        <strain evidence="6">NBRC 107715</strain>
    </source>
</reference>
<evidence type="ECO:0000313" key="5">
    <source>
        <dbReference type="Proteomes" id="UP000321960"/>
    </source>
</evidence>
<evidence type="ECO:0000313" key="3">
    <source>
        <dbReference type="EMBL" id="GEP05627.1"/>
    </source>
</evidence>
<reference evidence="4" key="4">
    <citation type="submission" date="2023-01" db="EMBL/GenBank/DDBJ databases">
        <title>Draft genome sequence of Methylobacterium oxalidis strain NBRC 107715.</title>
        <authorList>
            <person name="Sun Q."/>
            <person name="Mori K."/>
        </authorList>
    </citation>
    <scope>NUCLEOTIDE SEQUENCE</scope>
    <source>
        <strain evidence="4">NBRC 107715</strain>
    </source>
</reference>
<evidence type="ECO:0000256" key="1">
    <source>
        <dbReference type="SAM" id="MobiDB-lite"/>
    </source>
</evidence>
<dbReference type="InterPro" id="IPR018764">
    <property type="entry name" value="RskA_C"/>
</dbReference>
<evidence type="ECO:0000313" key="4">
    <source>
        <dbReference type="EMBL" id="GLS65393.1"/>
    </source>
</evidence>
<dbReference type="EMBL" id="BJZU01000073">
    <property type="protein sequence ID" value="GEP05627.1"/>
    <property type="molecule type" value="Genomic_DNA"/>
</dbReference>
<feature type="region of interest" description="Disordered" evidence="1">
    <location>
        <begin position="221"/>
        <end position="245"/>
    </location>
</feature>
<gene>
    <name evidence="4" type="ORF">GCM10007888_37750</name>
    <name evidence="3" type="ORF">MOX02_36650</name>
</gene>
<dbReference type="OrthoDB" id="9816387at2"/>
<sequence>MTAQTEREAMALEYALGLLDGESLARAEQLEAEDGRFAAVVTIWRERLNEIDLTASPAEAGPELWARIAASVERIQTDHRPAQIRTARAVRPNASILTGLWHSLPVWRAAGLSGAAAALSLALALALIPRPSSHPIYVAVLMTEAAAPAAIVNTYRDGHAELIPIEPIAVPEGKALQVWTLWDRERGPVSIGLLDRAHSVPLDTARLPQTGADQLFEISLEPKQGSPTGRPTGPVLMKGTTHPAL</sequence>
<reference evidence="4" key="1">
    <citation type="journal article" date="2014" name="Int. J. Syst. Evol. Microbiol.">
        <title>Complete genome of a new Firmicutes species belonging to the dominant human colonic microbiota ('Ruminococcus bicirculans') reveals two chromosomes and a selective capacity to utilize plant glucans.</title>
        <authorList>
            <consortium name="NISC Comparative Sequencing Program"/>
            <person name="Wegmann U."/>
            <person name="Louis P."/>
            <person name="Goesmann A."/>
            <person name="Henrissat B."/>
            <person name="Duncan S.H."/>
            <person name="Flint H.J."/>
        </authorList>
    </citation>
    <scope>NUCLEOTIDE SEQUENCE</scope>
    <source>
        <strain evidence="4">NBRC 107715</strain>
    </source>
</reference>
<evidence type="ECO:0000313" key="6">
    <source>
        <dbReference type="Proteomes" id="UP001156856"/>
    </source>
</evidence>
<dbReference type="EMBL" id="BSPK01000072">
    <property type="protein sequence ID" value="GLS65393.1"/>
    <property type="molecule type" value="Genomic_DNA"/>
</dbReference>
<protein>
    <recommendedName>
        <fullName evidence="2">Anti-sigma K factor RskA C-terminal domain-containing protein</fullName>
    </recommendedName>
</protein>